<dbReference type="GO" id="GO:0005829">
    <property type="term" value="C:cytosol"/>
    <property type="evidence" value="ECO:0007669"/>
    <property type="project" value="TreeGrafter"/>
</dbReference>
<dbReference type="InterPro" id="IPR036291">
    <property type="entry name" value="NAD(P)-bd_dom_sf"/>
</dbReference>
<dbReference type="FunFam" id="3.40.50.720:FF:000003">
    <property type="entry name" value="S-(hydroxymethyl)glutathione dehydrogenase"/>
    <property type="match status" value="1"/>
</dbReference>
<protein>
    <recommendedName>
        <fullName evidence="5">Alcohol dehydrogenase-like C-terminal domain-containing protein</fullName>
    </recommendedName>
</protein>
<dbReference type="InterPro" id="IPR013149">
    <property type="entry name" value="ADH-like_C"/>
</dbReference>
<evidence type="ECO:0000256" key="2">
    <source>
        <dbReference type="ARBA" id="ARBA00022723"/>
    </source>
</evidence>
<reference evidence="6 7" key="1">
    <citation type="journal article" date="2018" name="MBio">
        <title>Comparative Genomics Reveals the Core Gene Toolbox for the Fungus-Insect Symbiosis.</title>
        <authorList>
            <person name="Wang Y."/>
            <person name="Stata M."/>
            <person name="Wang W."/>
            <person name="Stajich J.E."/>
            <person name="White M.M."/>
            <person name="Moncalvo J.M."/>
        </authorList>
    </citation>
    <scope>NUCLEOTIDE SEQUENCE [LARGE SCALE GENOMIC DNA]</scope>
    <source>
        <strain evidence="6 7">SC-DP-2</strain>
    </source>
</reference>
<keyword evidence="4" id="KW-0520">NAD</keyword>
<dbReference type="Proteomes" id="UP000245609">
    <property type="component" value="Unassembled WGS sequence"/>
</dbReference>
<dbReference type="EMBL" id="MBFS01000134">
    <property type="protein sequence ID" value="PVV04351.1"/>
    <property type="molecule type" value="Genomic_DNA"/>
</dbReference>
<gene>
    <name evidence="6" type="ORF">BB560_001151</name>
</gene>
<evidence type="ECO:0000259" key="5">
    <source>
        <dbReference type="Pfam" id="PF00107"/>
    </source>
</evidence>
<proteinExistence type="predicted"/>
<accession>A0A2T9ZIE2</accession>
<dbReference type="InterPro" id="IPR011032">
    <property type="entry name" value="GroES-like_sf"/>
</dbReference>
<feature type="domain" description="Alcohol dehydrogenase-like C-terminal" evidence="5">
    <location>
        <begin position="80"/>
        <end position="214"/>
    </location>
</feature>
<name>A0A2T9ZIE2_9FUNG</name>
<evidence type="ECO:0000256" key="1">
    <source>
        <dbReference type="ARBA" id="ARBA00001947"/>
    </source>
</evidence>
<dbReference type="SUPFAM" id="SSF51735">
    <property type="entry name" value="NAD(P)-binding Rossmann-fold domains"/>
    <property type="match status" value="1"/>
</dbReference>
<dbReference type="SUPFAM" id="SSF50129">
    <property type="entry name" value="GroES-like"/>
    <property type="match status" value="1"/>
</dbReference>
<dbReference type="Gene3D" id="3.90.180.10">
    <property type="entry name" value="Medium-chain alcohol dehydrogenases, catalytic domain"/>
    <property type="match status" value="1"/>
</dbReference>
<comment type="cofactor">
    <cofactor evidence="1">
        <name>Zn(2+)</name>
        <dbReference type="ChEBI" id="CHEBI:29105"/>
    </cofactor>
</comment>
<dbReference type="STRING" id="133381.A0A2T9ZIE2"/>
<keyword evidence="2" id="KW-0479">Metal-binding</keyword>
<sequence length="250" mass="25986">MADGTSRFSAKGKDIHHYKGVSSLSEYTVVSASAVAVIQKDIPLENLSLFARCIPSGYGAVNNVAKVPAGATVAVYGCGGVGLSVIKAAKEANAIKIFAIDVNPTKLEKAKSLGATDTINPNDHPDESVDEIINKQLMLGVDFAFVACNGGTQVINTAFESTILGWGFSLILSEPSTDSVLATIPFNFVKGKSITSCANGNVKPSEISSLVEKFASGSISLDGLVESSTALDQVSALHDNNAVRTIVSFS</sequence>
<comment type="caution">
    <text evidence="6">The sequence shown here is derived from an EMBL/GenBank/DDBJ whole genome shotgun (WGS) entry which is preliminary data.</text>
</comment>
<dbReference type="GO" id="GO:0008270">
    <property type="term" value="F:zinc ion binding"/>
    <property type="evidence" value="ECO:0007669"/>
    <property type="project" value="TreeGrafter"/>
</dbReference>
<keyword evidence="7" id="KW-1185">Reference proteome</keyword>
<dbReference type="Pfam" id="PF00107">
    <property type="entry name" value="ADH_zinc_N"/>
    <property type="match status" value="1"/>
</dbReference>
<dbReference type="GO" id="GO:0051903">
    <property type="term" value="F:S-(hydroxymethyl)glutathione dehydrogenase [NAD(P)+] activity"/>
    <property type="evidence" value="ECO:0007669"/>
    <property type="project" value="TreeGrafter"/>
</dbReference>
<dbReference type="OrthoDB" id="417550at2759"/>
<organism evidence="6 7">
    <name type="scientific">Smittium megazygosporum</name>
    <dbReference type="NCBI Taxonomy" id="133381"/>
    <lineage>
        <taxon>Eukaryota</taxon>
        <taxon>Fungi</taxon>
        <taxon>Fungi incertae sedis</taxon>
        <taxon>Zoopagomycota</taxon>
        <taxon>Kickxellomycotina</taxon>
        <taxon>Harpellomycetes</taxon>
        <taxon>Harpellales</taxon>
        <taxon>Legeriomycetaceae</taxon>
        <taxon>Smittium</taxon>
    </lineage>
</organism>
<dbReference type="AlphaFoldDB" id="A0A2T9ZIE2"/>
<dbReference type="Gene3D" id="3.40.50.720">
    <property type="entry name" value="NAD(P)-binding Rossmann-like Domain"/>
    <property type="match status" value="1"/>
</dbReference>
<dbReference type="GO" id="GO:0046294">
    <property type="term" value="P:formaldehyde catabolic process"/>
    <property type="evidence" value="ECO:0007669"/>
    <property type="project" value="TreeGrafter"/>
</dbReference>
<dbReference type="PANTHER" id="PTHR43880:SF12">
    <property type="entry name" value="ALCOHOL DEHYDROGENASE CLASS-3"/>
    <property type="match status" value="1"/>
</dbReference>
<dbReference type="PANTHER" id="PTHR43880">
    <property type="entry name" value="ALCOHOL DEHYDROGENASE"/>
    <property type="match status" value="1"/>
</dbReference>
<evidence type="ECO:0000313" key="6">
    <source>
        <dbReference type="EMBL" id="PVV04351.1"/>
    </source>
</evidence>
<evidence type="ECO:0000256" key="4">
    <source>
        <dbReference type="ARBA" id="ARBA00023027"/>
    </source>
</evidence>
<evidence type="ECO:0000313" key="7">
    <source>
        <dbReference type="Proteomes" id="UP000245609"/>
    </source>
</evidence>
<keyword evidence="3" id="KW-0862">Zinc</keyword>
<evidence type="ECO:0000256" key="3">
    <source>
        <dbReference type="ARBA" id="ARBA00022833"/>
    </source>
</evidence>